<feature type="compositionally biased region" description="Basic and acidic residues" evidence="10">
    <location>
        <begin position="1"/>
        <end position="39"/>
    </location>
</feature>
<evidence type="ECO:0000256" key="7">
    <source>
        <dbReference type="ARBA" id="ARBA00023136"/>
    </source>
</evidence>
<feature type="transmembrane region" description="Helical" evidence="11">
    <location>
        <begin position="323"/>
        <end position="343"/>
    </location>
</feature>
<evidence type="ECO:0000256" key="11">
    <source>
        <dbReference type="SAM" id="Phobius"/>
    </source>
</evidence>
<keyword evidence="14" id="KW-1185">Reference proteome</keyword>
<dbReference type="InterPro" id="IPR036259">
    <property type="entry name" value="MFS_trans_sf"/>
</dbReference>
<organism evidence="13 14">
    <name type="scientific">Coniochaeta pulveracea</name>
    <dbReference type="NCBI Taxonomy" id="177199"/>
    <lineage>
        <taxon>Eukaryota</taxon>
        <taxon>Fungi</taxon>
        <taxon>Dikarya</taxon>
        <taxon>Ascomycota</taxon>
        <taxon>Pezizomycotina</taxon>
        <taxon>Sordariomycetes</taxon>
        <taxon>Sordariomycetidae</taxon>
        <taxon>Coniochaetales</taxon>
        <taxon>Coniochaetaceae</taxon>
        <taxon>Coniochaeta</taxon>
    </lineage>
</organism>
<proteinExistence type="inferred from homology"/>
<evidence type="ECO:0000256" key="8">
    <source>
        <dbReference type="ARBA" id="ARBA00023242"/>
    </source>
</evidence>
<dbReference type="PANTHER" id="PTHR23502">
    <property type="entry name" value="MAJOR FACILITATOR SUPERFAMILY"/>
    <property type="match status" value="1"/>
</dbReference>
<evidence type="ECO:0000256" key="4">
    <source>
        <dbReference type="ARBA" id="ARBA00022475"/>
    </source>
</evidence>
<feature type="transmembrane region" description="Helical" evidence="11">
    <location>
        <begin position="251"/>
        <end position="277"/>
    </location>
</feature>
<feature type="compositionally biased region" description="Low complexity" evidence="10">
    <location>
        <begin position="43"/>
        <end position="60"/>
    </location>
</feature>
<feature type="compositionally biased region" description="Low complexity" evidence="10">
    <location>
        <begin position="1225"/>
        <end position="1251"/>
    </location>
</feature>
<keyword evidence="6 11" id="KW-1133">Transmembrane helix</keyword>
<keyword evidence="4" id="KW-1003">Cell membrane</keyword>
<dbReference type="Gene3D" id="1.20.1250.20">
    <property type="entry name" value="MFS general substrate transporter like domains"/>
    <property type="match status" value="1"/>
</dbReference>
<evidence type="ECO:0000256" key="2">
    <source>
        <dbReference type="ARBA" id="ARBA00004236"/>
    </source>
</evidence>
<keyword evidence="5 11" id="KW-0812">Transmembrane</keyword>
<feature type="region of interest" description="Disordered" evidence="10">
    <location>
        <begin position="1272"/>
        <end position="1295"/>
    </location>
</feature>
<feature type="compositionally biased region" description="Polar residues" evidence="10">
    <location>
        <begin position="647"/>
        <end position="658"/>
    </location>
</feature>
<name>A0A420Y0G9_9PEZI</name>
<dbReference type="InterPro" id="IPR011701">
    <property type="entry name" value="MFS"/>
</dbReference>
<evidence type="ECO:0000256" key="1">
    <source>
        <dbReference type="ARBA" id="ARBA00004141"/>
    </source>
</evidence>
<feature type="transmembrane region" description="Helical" evidence="11">
    <location>
        <begin position="363"/>
        <end position="382"/>
    </location>
</feature>
<gene>
    <name evidence="13" type="ORF">DL546_000584</name>
</gene>
<comment type="caution">
    <text evidence="13">The sequence shown here is derived from an EMBL/GenBank/DDBJ whole genome shotgun (WGS) entry which is preliminary data.</text>
</comment>
<dbReference type="Proteomes" id="UP000275385">
    <property type="component" value="Unassembled WGS sequence"/>
</dbReference>
<dbReference type="GO" id="GO:0003677">
    <property type="term" value="F:DNA binding"/>
    <property type="evidence" value="ECO:0007669"/>
    <property type="project" value="InterPro"/>
</dbReference>
<feature type="coiled-coil region" evidence="9">
    <location>
        <begin position="618"/>
        <end position="645"/>
    </location>
</feature>
<evidence type="ECO:0000313" key="14">
    <source>
        <dbReference type="Proteomes" id="UP000275385"/>
    </source>
</evidence>
<keyword evidence="8" id="KW-0539">Nucleus</keyword>
<keyword evidence="9" id="KW-0175">Coiled coil</keyword>
<feature type="transmembrane region" description="Helical" evidence="11">
    <location>
        <begin position="185"/>
        <end position="210"/>
    </location>
</feature>
<protein>
    <recommendedName>
        <fullName evidence="12">Major facilitator superfamily (MFS) profile domain-containing protein</fullName>
    </recommendedName>
</protein>
<reference evidence="13 14" key="1">
    <citation type="submission" date="2018-08" db="EMBL/GenBank/DDBJ databases">
        <title>Draft genome of the lignicolous fungus Coniochaeta pulveracea.</title>
        <authorList>
            <person name="Borstlap C.J."/>
            <person name="De Witt R.N."/>
            <person name="Botha A."/>
            <person name="Volschenk H."/>
        </authorList>
    </citation>
    <scope>NUCLEOTIDE SEQUENCE [LARGE SCALE GENOMIC DNA]</scope>
    <source>
        <strain evidence="13 14">CAB683</strain>
    </source>
</reference>
<evidence type="ECO:0000259" key="12">
    <source>
        <dbReference type="PROSITE" id="PS50850"/>
    </source>
</evidence>
<dbReference type="CDD" id="cd12148">
    <property type="entry name" value="fungal_TF_MHR"/>
    <property type="match status" value="1"/>
</dbReference>
<dbReference type="Pfam" id="PF07690">
    <property type="entry name" value="MFS_1"/>
    <property type="match status" value="1"/>
</dbReference>
<dbReference type="CDD" id="cd17323">
    <property type="entry name" value="MFS_Tpo1_MDR_like"/>
    <property type="match status" value="1"/>
</dbReference>
<feature type="region of interest" description="Disordered" evidence="10">
    <location>
        <begin position="647"/>
        <end position="689"/>
    </location>
</feature>
<evidence type="ECO:0000313" key="13">
    <source>
        <dbReference type="EMBL" id="RKU41434.1"/>
    </source>
</evidence>
<dbReference type="InterPro" id="IPR007219">
    <property type="entry name" value="XnlR_reg_dom"/>
</dbReference>
<feature type="transmembrane region" description="Helical" evidence="11">
    <location>
        <begin position="222"/>
        <end position="245"/>
    </location>
</feature>
<sequence length="1360" mass="151363">MTETRNGPDDIHHHHHIVDKVDEAEKQDADEALKEERADNGLSASAASSLSRSASTSSSSNPEDPNADVTIVSWTTNDPENPHNWSNFKKKWIVFITIIVITNSTMGSALPSNAIPFITAEWGVTSSTQKVLPMSVYLIGYVMGPIFWAPLSEQYGRRLLTLCAFTLFTLFTIASALAHSWASFLVFRLFTGIFASAPMAVAAGIFADIFPTPQERGRSMALFMVTTLGGPLFAPIISGFCAPSIGWRWAFWIGAIVAGCTAIPLITLPETNAAVLLSRRARRMRKRDPACRAFAEHEAEGMDLKTLATRVLTRPVRMVISEAIVRSVCAYLALVYAIFYMSFQAYPIIFQGLYGMSPGVCGLTYLFIGAGACLCLPPFYWWDGYYTKVKEQYPWMRQEEYRRLPVGCVGGPLFAVSLFWLGWTARADIHWAVPMLAGLLFGCGFQLIFMALINYLTDSYGVFAASANAAASCSRSIVAVVLPLATSSLFGRLGIAGACSLLAGLSLLMSVIPFLFIWKGKQIRENSKFCIYLREQNEETERKAEQEKGRSLEVGSSESGLFGNGVASHKCEYEVRPGPQKTANRANGLSQSPLLANLDARLSLGNDLLLFRRDSVREQYEQDRIRKLEQEVAQLKQLVAKQTGACSDGSTVVEQSPANHHAEPEPSSTEQVQALLPSSLRRQEDPADKEELRFFRGKEFKTRFYGPQSAYLAFSELAGLSPFMKETSQEWLRPLQRLQNRKNRARDNEDREKQFRLPDADLESLLPSKAECDAGVSLYLDQFEQIHRIVHIPSFRREYAKFWDPDEQRYAAFTALVLAILSATICVRDPLNKPDNTSTSPPISTYSTAARWITACDQWLERQSQKHRRLIHYQIACVLYLSKRINTVKKKRFWKNAGALVQDAVSVGLHRDPHISKVSPFNQEMRRRIWSTIQSFDLQASFDHGLPSLLPSLPSDAAPPRNIDDDEFDEDSAVLPASKPIHEYTYSSYQHVSRRSLPLRLELCRVLTGPHEDITYDDVIRYTGDILREIDSLPSWNAGEERVGEGTKLPLLAYTLLHIQLRSYIVPLHQSYIRLRGKDSKYQYSQMVYYSAVRDMILLLDALMKQGIRALNFFSELNLTLAINICSIAMLQPRGSTNMIMISSISSQEAMSLMEKCLAMKEDRILRSGNNEPWGYSTMCAAKELLAVHLGEKTTEVAKASAAERFISLHVKLVSAQGAQGQGQGQAQEVPSSQQSVSARPSSVQPSVPSSSYNPLAAVSAVASGLQATNLPPPAVASDNTRRSKSVTPFPTGSQSQWAAINLNQGPIEVPGTPMWAPNPSDPNAITPQMQPLNPDFNFETYGLDLNSLWGDITEWDMPL</sequence>
<dbReference type="OrthoDB" id="4236860at2759"/>
<feature type="transmembrane region" description="Helical" evidence="11">
    <location>
        <begin position="131"/>
        <end position="152"/>
    </location>
</feature>
<dbReference type="PROSITE" id="PS50850">
    <property type="entry name" value="MFS"/>
    <property type="match status" value="1"/>
</dbReference>
<dbReference type="STRING" id="177199.A0A420Y0G9"/>
<feature type="transmembrane region" description="Helical" evidence="11">
    <location>
        <begin position="494"/>
        <end position="518"/>
    </location>
</feature>
<comment type="similarity">
    <text evidence="3">Belongs to the major facilitator superfamily.</text>
</comment>
<evidence type="ECO:0000256" key="6">
    <source>
        <dbReference type="ARBA" id="ARBA00022989"/>
    </source>
</evidence>
<feature type="transmembrane region" description="Helical" evidence="11">
    <location>
        <begin position="429"/>
        <end position="453"/>
    </location>
</feature>
<keyword evidence="7 11" id="KW-0472">Membrane</keyword>
<accession>A0A420Y0G9</accession>
<feature type="transmembrane region" description="Helical" evidence="11">
    <location>
        <begin position="403"/>
        <end position="423"/>
    </location>
</feature>
<dbReference type="SUPFAM" id="SSF103473">
    <property type="entry name" value="MFS general substrate transporter"/>
    <property type="match status" value="1"/>
</dbReference>
<feature type="region of interest" description="Disordered" evidence="10">
    <location>
        <begin position="1220"/>
        <end position="1251"/>
    </location>
</feature>
<dbReference type="GO" id="GO:0022857">
    <property type="term" value="F:transmembrane transporter activity"/>
    <property type="evidence" value="ECO:0007669"/>
    <property type="project" value="InterPro"/>
</dbReference>
<dbReference type="SMART" id="SM00906">
    <property type="entry name" value="Fungal_trans"/>
    <property type="match status" value="1"/>
</dbReference>
<feature type="transmembrane region" description="Helical" evidence="11">
    <location>
        <begin position="159"/>
        <end position="179"/>
    </location>
</feature>
<evidence type="ECO:0000256" key="5">
    <source>
        <dbReference type="ARBA" id="ARBA00022692"/>
    </source>
</evidence>
<dbReference type="EMBL" id="QVQW01000074">
    <property type="protein sequence ID" value="RKU41434.1"/>
    <property type="molecule type" value="Genomic_DNA"/>
</dbReference>
<dbReference type="PANTHER" id="PTHR23502:SF74">
    <property type="entry name" value="MAJOR FACILITATOR SUPERFAMILY (MFS) PROFILE DOMAIN-CONTAINING PROTEIN"/>
    <property type="match status" value="1"/>
</dbReference>
<feature type="transmembrane region" description="Helical" evidence="11">
    <location>
        <begin position="92"/>
        <end position="111"/>
    </location>
</feature>
<dbReference type="GO" id="GO:0008270">
    <property type="term" value="F:zinc ion binding"/>
    <property type="evidence" value="ECO:0007669"/>
    <property type="project" value="InterPro"/>
</dbReference>
<evidence type="ECO:0000256" key="3">
    <source>
        <dbReference type="ARBA" id="ARBA00008335"/>
    </source>
</evidence>
<dbReference type="GO" id="GO:0005886">
    <property type="term" value="C:plasma membrane"/>
    <property type="evidence" value="ECO:0007669"/>
    <property type="project" value="UniProtKB-SubCell"/>
</dbReference>
<evidence type="ECO:0000256" key="10">
    <source>
        <dbReference type="SAM" id="MobiDB-lite"/>
    </source>
</evidence>
<dbReference type="GO" id="GO:0006351">
    <property type="term" value="P:DNA-templated transcription"/>
    <property type="evidence" value="ECO:0007669"/>
    <property type="project" value="InterPro"/>
</dbReference>
<dbReference type="Pfam" id="PF04082">
    <property type="entry name" value="Fungal_trans"/>
    <property type="match status" value="1"/>
</dbReference>
<evidence type="ECO:0000256" key="9">
    <source>
        <dbReference type="SAM" id="Coils"/>
    </source>
</evidence>
<dbReference type="InterPro" id="IPR020846">
    <property type="entry name" value="MFS_dom"/>
</dbReference>
<comment type="subcellular location">
    <subcellularLocation>
        <location evidence="2">Cell membrane</location>
    </subcellularLocation>
    <subcellularLocation>
        <location evidence="1">Membrane</location>
        <topology evidence="1">Multi-pass membrane protein</topology>
    </subcellularLocation>
</comment>
<feature type="domain" description="Major facilitator superfamily (MFS) profile" evidence="12">
    <location>
        <begin position="93"/>
        <end position="521"/>
    </location>
</feature>
<feature type="region of interest" description="Disordered" evidence="10">
    <location>
        <begin position="1"/>
        <end position="75"/>
    </location>
</feature>
<feature type="compositionally biased region" description="Polar residues" evidence="10">
    <location>
        <begin position="1286"/>
        <end position="1295"/>
    </location>
</feature>
<dbReference type="FunFam" id="1.20.1250.20:FF:000082">
    <property type="entry name" value="MFS multidrug transporter, putative"/>
    <property type="match status" value="1"/>
</dbReference>